<dbReference type="PROSITE" id="PS00099">
    <property type="entry name" value="THIOLASE_3"/>
    <property type="match status" value="1"/>
</dbReference>
<dbReference type="FunFam" id="3.40.47.10:FF:000010">
    <property type="entry name" value="Acetyl-CoA acetyltransferase (Thiolase)"/>
    <property type="match status" value="1"/>
</dbReference>
<evidence type="ECO:0000256" key="6">
    <source>
        <dbReference type="SAM" id="MobiDB-lite"/>
    </source>
</evidence>
<proteinExistence type="inferred from homology"/>
<comment type="similarity">
    <text evidence="1 5">Belongs to the thiolase-like superfamily. Thiolase family.</text>
</comment>
<keyword evidence="3 5" id="KW-0012">Acyltransferase</keyword>
<evidence type="ECO:0000313" key="12">
    <source>
        <dbReference type="Proteomes" id="UP000250385"/>
    </source>
</evidence>
<accession>A0A0F3U903</accession>
<dbReference type="InterPro" id="IPR020610">
    <property type="entry name" value="Thiolase_AS"/>
</dbReference>
<dbReference type="PROSITE" id="PS00737">
    <property type="entry name" value="THIOLASE_2"/>
    <property type="match status" value="1"/>
</dbReference>
<evidence type="ECO:0000256" key="2">
    <source>
        <dbReference type="ARBA" id="ARBA00022679"/>
    </source>
</evidence>
<dbReference type="EMBL" id="UASG01000015">
    <property type="protein sequence ID" value="SPX31224.1"/>
    <property type="molecule type" value="Genomic_DNA"/>
</dbReference>
<feature type="domain" description="Thiolase C-terminal" evidence="8">
    <location>
        <begin position="272"/>
        <end position="393"/>
    </location>
</feature>
<dbReference type="Proteomes" id="UP000250385">
    <property type="component" value="Unassembled WGS sequence"/>
</dbReference>
<dbReference type="CDD" id="cd00751">
    <property type="entry name" value="thiolase"/>
    <property type="match status" value="1"/>
</dbReference>
<dbReference type="EC" id="2.3.1.16" evidence="9"/>
<evidence type="ECO:0000313" key="10">
    <source>
        <dbReference type="EMBL" id="MBA7720801.1"/>
    </source>
</evidence>
<protein>
    <submittedName>
        <fullName evidence="10">Acetyl-CoA C-acetyltransferase</fullName>
    </submittedName>
    <submittedName>
        <fullName evidence="9">Acetyl-CoA C-acyltransferase</fullName>
        <ecNumber evidence="9">2.3.1.16</ecNumber>
    </submittedName>
    <submittedName>
        <fullName evidence="11">Acetyl-CoA acetyltransferase</fullName>
        <ecNumber evidence="11">2.3.1.9</ecNumber>
    </submittedName>
</protein>
<dbReference type="Proteomes" id="UP000622722">
    <property type="component" value="Unassembled WGS sequence"/>
</dbReference>
<dbReference type="PIRSF" id="PIRSF000429">
    <property type="entry name" value="Ac-CoA_Ac_transf"/>
    <property type="match status" value="1"/>
</dbReference>
<feature type="active site" description="Proton acceptor" evidence="4">
    <location>
        <position position="350"/>
    </location>
</feature>
<dbReference type="InterPro" id="IPR020617">
    <property type="entry name" value="Thiolase_C"/>
</dbReference>
<reference evidence="11 12" key="1">
    <citation type="submission" date="2018-06" db="EMBL/GenBank/DDBJ databases">
        <authorList>
            <consortium name="Pathogen Informatics"/>
            <person name="Doyle S."/>
        </authorList>
    </citation>
    <scope>NUCLEOTIDE SEQUENCE [LARGE SCALE GENOMIC DNA]</scope>
    <source>
        <strain evidence="11 12">NCTC10279</strain>
    </source>
</reference>
<dbReference type="Proteomes" id="UP000531463">
    <property type="component" value="Unassembled WGS sequence"/>
</dbReference>
<evidence type="ECO:0000259" key="7">
    <source>
        <dbReference type="Pfam" id="PF00108"/>
    </source>
</evidence>
<evidence type="ECO:0000256" key="4">
    <source>
        <dbReference type="PIRSR" id="PIRSR000429-1"/>
    </source>
</evidence>
<sequence length="401" mass="41750">MQDVVIVAATRTPIGCFHGALAPLSAVDLGAATIRSLLEKTALAAEQIDEVIFGQVLTAGSGQNPARQSALKAGLSHNTPAVTINLVCGSGLKAVHQAVQAIRCGDAQIIIAGGQESMSNAPYFIDGARAGLRLGHTSMKDSVVHDGLWDAFNDYHMGITAENLAQKYAISRERQDTFALRSQQKAAAAMEAGRFADEITPVSVPQGKKPPRWVNTDEQPRSGTQLEKLAQLKPAFLPGAGSVTAGNASSINDGAAAVMLMRASKAAELGLPVLARVAGYAVSGVDPAFMGIGPVAATRECLKRCGWTLEDIDLIEANEAFAAQALAVGDELNWDCDKVNVNGGAIALGHPIGASGCRILVTLIYEMARRNAQKGLATLCVGGGQGVALTLERTTGEHHAN</sequence>
<dbReference type="InterPro" id="IPR002155">
    <property type="entry name" value="Thiolase"/>
</dbReference>
<dbReference type="InterPro" id="IPR020615">
    <property type="entry name" value="Thiolase_acyl_enz_int_AS"/>
</dbReference>
<dbReference type="InterPro" id="IPR016039">
    <property type="entry name" value="Thiolase-like"/>
</dbReference>
<dbReference type="GO" id="GO:0044281">
    <property type="term" value="P:small molecule metabolic process"/>
    <property type="evidence" value="ECO:0007669"/>
    <property type="project" value="UniProtKB-ARBA"/>
</dbReference>
<evidence type="ECO:0000256" key="5">
    <source>
        <dbReference type="RuleBase" id="RU003557"/>
    </source>
</evidence>
<dbReference type="EMBL" id="AASWKH010000017">
    <property type="protein sequence ID" value="EFH6096435.1"/>
    <property type="molecule type" value="Genomic_DNA"/>
</dbReference>
<comment type="caution">
    <text evidence="9">The sequence shown here is derived from an EMBL/GenBank/DDBJ whole genome shotgun (WGS) entry which is preliminary data.</text>
</comment>
<dbReference type="PANTHER" id="PTHR18919">
    <property type="entry name" value="ACETYL-COA C-ACYLTRANSFERASE"/>
    <property type="match status" value="1"/>
</dbReference>
<dbReference type="EC" id="2.3.1.9" evidence="11"/>
<dbReference type="PROSITE" id="PS00098">
    <property type="entry name" value="THIOLASE_1"/>
    <property type="match status" value="1"/>
</dbReference>
<feature type="active site" description="Acyl-thioester intermediate" evidence="4">
    <location>
        <position position="88"/>
    </location>
</feature>
<reference evidence="10" key="3">
    <citation type="submission" date="2020-06" db="EMBL/GenBank/DDBJ databases">
        <title>REHAB project genomes.</title>
        <authorList>
            <person name="Shaw L.P."/>
        </authorList>
    </citation>
    <scope>NUCLEOTIDE SEQUENCE</scope>
    <source>
        <strain evidence="10">RHBSTW-00474</strain>
    </source>
</reference>
<organism evidence="9 13">
    <name type="scientific">Escherichia coli</name>
    <dbReference type="NCBI Taxonomy" id="562"/>
    <lineage>
        <taxon>Bacteria</taxon>
        <taxon>Pseudomonadati</taxon>
        <taxon>Pseudomonadota</taxon>
        <taxon>Gammaproteobacteria</taxon>
        <taxon>Enterobacterales</taxon>
        <taxon>Enterobacteriaceae</taxon>
        <taxon>Escherichia</taxon>
    </lineage>
</organism>
<keyword evidence="2 5" id="KW-0808">Transferase</keyword>
<dbReference type="EMBL" id="JABXPW010000004">
    <property type="protein sequence ID" value="MBA7720801.1"/>
    <property type="molecule type" value="Genomic_DNA"/>
</dbReference>
<feature type="region of interest" description="Disordered" evidence="6">
    <location>
        <begin position="201"/>
        <end position="222"/>
    </location>
</feature>
<feature type="active site" description="Proton acceptor" evidence="4">
    <location>
        <position position="380"/>
    </location>
</feature>
<evidence type="ECO:0000313" key="11">
    <source>
        <dbReference type="EMBL" id="SPX31224.1"/>
    </source>
</evidence>
<dbReference type="RefSeq" id="WP_001154418.1">
    <property type="nucleotide sequence ID" value="NZ_AP021890.1"/>
</dbReference>
<dbReference type="AlphaFoldDB" id="A0A0F3U903"/>
<dbReference type="NCBIfam" id="TIGR01930">
    <property type="entry name" value="AcCoA-C-Actrans"/>
    <property type="match status" value="1"/>
</dbReference>
<evidence type="ECO:0000313" key="9">
    <source>
        <dbReference type="EMBL" id="EFH6096435.1"/>
    </source>
</evidence>
<evidence type="ECO:0000256" key="3">
    <source>
        <dbReference type="ARBA" id="ARBA00023315"/>
    </source>
</evidence>
<dbReference type="PANTHER" id="PTHR18919:SF107">
    <property type="entry name" value="ACETYL-COA ACETYLTRANSFERASE, CYTOSOLIC"/>
    <property type="match status" value="1"/>
</dbReference>
<evidence type="ECO:0000256" key="1">
    <source>
        <dbReference type="ARBA" id="ARBA00010982"/>
    </source>
</evidence>
<dbReference type="GO" id="GO:0003985">
    <property type="term" value="F:acetyl-CoA C-acetyltransferase activity"/>
    <property type="evidence" value="ECO:0007669"/>
    <property type="project" value="UniProtKB-EC"/>
</dbReference>
<gene>
    <name evidence="11" type="primary">thlA</name>
    <name evidence="9" type="ORF">GAI89_17555</name>
    <name evidence="10" type="ORF">HV209_19735</name>
    <name evidence="11" type="ORF">NCTC10279_03613</name>
</gene>
<feature type="domain" description="Thiolase N-terminal" evidence="7">
    <location>
        <begin position="4"/>
        <end position="263"/>
    </location>
</feature>
<dbReference type="SUPFAM" id="SSF53901">
    <property type="entry name" value="Thiolase-like"/>
    <property type="match status" value="2"/>
</dbReference>
<dbReference type="GeneID" id="75203189"/>
<reference evidence="9 13" key="2">
    <citation type="submission" date="2019-12" db="EMBL/GenBank/DDBJ databases">
        <authorList>
            <consortium name="NARMS: The National Antimicrobial Resistance Monitoring System"/>
        </authorList>
    </citation>
    <scope>NUCLEOTIDE SEQUENCE [LARGE SCALE GENOMIC DNA]</scope>
    <source>
        <strain evidence="9 13">CVM N19EC0510</strain>
    </source>
</reference>
<dbReference type="Pfam" id="PF00108">
    <property type="entry name" value="Thiolase_N"/>
    <property type="match status" value="1"/>
</dbReference>
<evidence type="ECO:0000259" key="8">
    <source>
        <dbReference type="Pfam" id="PF02803"/>
    </source>
</evidence>
<dbReference type="InterPro" id="IPR020613">
    <property type="entry name" value="Thiolase_CS"/>
</dbReference>
<dbReference type="Pfam" id="PF02803">
    <property type="entry name" value="Thiolase_C"/>
    <property type="match status" value="1"/>
</dbReference>
<dbReference type="InterPro" id="IPR020616">
    <property type="entry name" value="Thiolase_N"/>
</dbReference>
<dbReference type="Gene3D" id="3.40.47.10">
    <property type="match status" value="2"/>
</dbReference>
<evidence type="ECO:0000313" key="13">
    <source>
        <dbReference type="Proteomes" id="UP000531463"/>
    </source>
</evidence>
<name>A0A0F3U903_ECOLX</name>